<dbReference type="PIRSF" id="PIRSF005624">
    <property type="entry name" value="Ni-bind_GTPase"/>
    <property type="match status" value="1"/>
</dbReference>
<dbReference type="InterPro" id="IPR004400">
    <property type="entry name" value="UreG"/>
</dbReference>
<keyword evidence="5 6" id="KW-0143">Chaperone</keyword>
<comment type="function">
    <text evidence="6">Facilitates the functional incorporation of the urease nickel metallocenter. This process requires GTP hydrolysis, probably effectuated by UreG.</text>
</comment>
<dbReference type="CDD" id="cd05540">
    <property type="entry name" value="UreG"/>
    <property type="match status" value="1"/>
</dbReference>
<dbReference type="GO" id="GO:0005525">
    <property type="term" value="F:GTP binding"/>
    <property type="evidence" value="ECO:0007669"/>
    <property type="project" value="UniProtKB-KW"/>
</dbReference>
<evidence type="ECO:0000256" key="5">
    <source>
        <dbReference type="ARBA" id="ARBA00023186"/>
    </source>
</evidence>
<organism evidence="8 9">
    <name type="scientific">Roseovarius litoreus</name>
    <dbReference type="NCBI Taxonomy" id="1155722"/>
    <lineage>
        <taxon>Bacteria</taxon>
        <taxon>Pseudomonadati</taxon>
        <taxon>Pseudomonadota</taxon>
        <taxon>Alphaproteobacteria</taxon>
        <taxon>Rhodobacterales</taxon>
        <taxon>Roseobacteraceae</taxon>
        <taxon>Roseovarius</taxon>
    </lineage>
</organism>
<dbReference type="PANTHER" id="PTHR31715:SF0">
    <property type="entry name" value="UREASE ACCESSORY PROTEIN G"/>
    <property type="match status" value="1"/>
</dbReference>
<dbReference type="Pfam" id="PF02492">
    <property type="entry name" value="cobW"/>
    <property type="match status" value="1"/>
</dbReference>
<evidence type="ECO:0000313" key="9">
    <source>
        <dbReference type="Proteomes" id="UP000322545"/>
    </source>
</evidence>
<dbReference type="EMBL" id="FRCB01000002">
    <property type="protein sequence ID" value="SHL74442.1"/>
    <property type="molecule type" value="Genomic_DNA"/>
</dbReference>
<feature type="domain" description="CobW/HypB/UreG nucleotide-binding" evidence="7">
    <location>
        <begin position="10"/>
        <end position="180"/>
    </location>
</feature>
<keyword evidence="2 6" id="KW-0547">Nucleotide-binding</keyword>
<sequence>MTTLNGPLRIGIGGPVGAGKTTLTARLAETLKTRFSIAVITNDIYTQEDAEALMRMQILPADRVLGVETGGCPHTAIREDASINLAAVAEMQARHADLDIILIESGGDNLSATFSPELADLTIYVIDVAAGEDIPRKGGPALTRSDILIINKIDLAPHVGASLDAMQRDAMAMRGGRPFFMTSLRKGTGVDDVVDELLHQSGLDTASLAQSAAD</sequence>
<evidence type="ECO:0000256" key="3">
    <source>
        <dbReference type="ARBA" id="ARBA00022988"/>
    </source>
</evidence>
<dbReference type="InterPro" id="IPR027417">
    <property type="entry name" value="P-loop_NTPase"/>
</dbReference>
<dbReference type="GO" id="GO:0016151">
    <property type="term" value="F:nickel cation binding"/>
    <property type="evidence" value="ECO:0007669"/>
    <property type="project" value="UniProtKB-UniRule"/>
</dbReference>
<dbReference type="InterPro" id="IPR003495">
    <property type="entry name" value="CobW/HypB/UreG_nucleotide-bd"/>
</dbReference>
<dbReference type="PANTHER" id="PTHR31715">
    <property type="entry name" value="UREASE ACCESSORY PROTEIN G"/>
    <property type="match status" value="1"/>
</dbReference>
<protein>
    <recommendedName>
        <fullName evidence="6">Urease accessory protein UreG</fullName>
    </recommendedName>
</protein>
<dbReference type="Gene3D" id="3.40.50.300">
    <property type="entry name" value="P-loop containing nucleotide triphosphate hydrolases"/>
    <property type="match status" value="1"/>
</dbReference>
<evidence type="ECO:0000256" key="2">
    <source>
        <dbReference type="ARBA" id="ARBA00022741"/>
    </source>
</evidence>
<name>A0A1M7D4J0_9RHOB</name>
<evidence type="ECO:0000256" key="1">
    <source>
        <dbReference type="ARBA" id="ARBA00005732"/>
    </source>
</evidence>
<reference evidence="8 9" key="1">
    <citation type="submission" date="2016-11" db="EMBL/GenBank/DDBJ databases">
        <authorList>
            <person name="Varghese N."/>
            <person name="Submissions S."/>
        </authorList>
    </citation>
    <scope>NUCLEOTIDE SEQUENCE [LARGE SCALE GENOMIC DNA]</scope>
    <source>
        <strain evidence="8 9">DSM 28249</strain>
    </source>
</reference>
<proteinExistence type="inferred from homology"/>
<keyword evidence="6" id="KW-0963">Cytoplasm</keyword>
<comment type="subunit">
    <text evidence="6">Homodimer. UreD, UreF and UreG form a complex that acts as a GTP-hydrolysis-dependent molecular chaperone, activating the urease apoprotein by helping to assemble the nickel containing metallocenter of UreC. The UreE protein probably delivers the nickel.</text>
</comment>
<dbReference type="HAMAP" id="MF_01389">
    <property type="entry name" value="UreG"/>
    <property type="match status" value="1"/>
</dbReference>
<dbReference type="RefSeq" id="WP_149778748.1">
    <property type="nucleotide sequence ID" value="NZ_FRCB01000002.1"/>
</dbReference>
<evidence type="ECO:0000259" key="7">
    <source>
        <dbReference type="Pfam" id="PF02492"/>
    </source>
</evidence>
<feature type="binding site" evidence="6">
    <location>
        <begin position="14"/>
        <end position="21"/>
    </location>
    <ligand>
        <name>GTP</name>
        <dbReference type="ChEBI" id="CHEBI:37565"/>
    </ligand>
</feature>
<comment type="similarity">
    <text evidence="1 6">Belongs to the SIMIBI class G3E GTPase family. UreG subfamily.</text>
</comment>
<comment type="subcellular location">
    <subcellularLocation>
        <location evidence="6">Cytoplasm</location>
    </subcellularLocation>
</comment>
<keyword evidence="3 6" id="KW-0996">Nickel insertion</keyword>
<dbReference type="Proteomes" id="UP000322545">
    <property type="component" value="Unassembled WGS sequence"/>
</dbReference>
<keyword evidence="9" id="KW-1185">Reference proteome</keyword>
<keyword evidence="4 6" id="KW-0342">GTP-binding</keyword>
<dbReference type="GO" id="GO:0003924">
    <property type="term" value="F:GTPase activity"/>
    <property type="evidence" value="ECO:0007669"/>
    <property type="project" value="InterPro"/>
</dbReference>
<dbReference type="NCBIfam" id="TIGR00101">
    <property type="entry name" value="ureG"/>
    <property type="match status" value="1"/>
</dbReference>
<accession>A0A1M7D4J0</accession>
<evidence type="ECO:0000313" key="8">
    <source>
        <dbReference type="EMBL" id="SHL74442.1"/>
    </source>
</evidence>
<gene>
    <name evidence="6" type="primary">ureG</name>
    <name evidence="8" type="ORF">SAMN05443432_102427</name>
</gene>
<evidence type="ECO:0000256" key="4">
    <source>
        <dbReference type="ARBA" id="ARBA00023134"/>
    </source>
</evidence>
<dbReference type="GO" id="GO:0043419">
    <property type="term" value="P:urea catabolic process"/>
    <property type="evidence" value="ECO:0007669"/>
    <property type="project" value="InterPro"/>
</dbReference>
<dbReference type="AlphaFoldDB" id="A0A1M7D4J0"/>
<dbReference type="GO" id="GO:0005737">
    <property type="term" value="C:cytoplasm"/>
    <property type="evidence" value="ECO:0007669"/>
    <property type="project" value="UniProtKB-SubCell"/>
</dbReference>
<dbReference type="SUPFAM" id="SSF52540">
    <property type="entry name" value="P-loop containing nucleoside triphosphate hydrolases"/>
    <property type="match status" value="1"/>
</dbReference>
<evidence type="ECO:0000256" key="6">
    <source>
        <dbReference type="HAMAP-Rule" id="MF_01389"/>
    </source>
</evidence>